<feature type="domain" description="EAL" evidence="4">
    <location>
        <begin position="685"/>
        <end position="938"/>
    </location>
</feature>
<dbReference type="PANTHER" id="PTHR44757">
    <property type="entry name" value="DIGUANYLATE CYCLASE DGCP"/>
    <property type="match status" value="1"/>
</dbReference>
<evidence type="ECO:0000259" key="2">
    <source>
        <dbReference type="PROSITE" id="PS50112"/>
    </source>
</evidence>
<accession>A0A3B0ZM60</accession>
<dbReference type="PANTHER" id="PTHR44757:SF4">
    <property type="entry name" value="DIGUANYLATE CYCLASE DGCE-RELATED"/>
    <property type="match status" value="1"/>
</dbReference>
<dbReference type="SMART" id="SM00091">
    <property type="entry name" value="PAS"/>
    <property type="match status" value="2"/>
</dbReference>
<feature type="transmembrane region" description="Helical" evidence="1">
    <location>
        <begin position="203"/>
        <end position="226"/>
    </location>
</feature>
<dbReference type="SMART" id="SM00267">
    <property type="entry name" value="GGDEF"/>
    <property type="match status" value="1"/>
</dbReference>
<dbReference type="NCBIfam" id="TIGR00254">
    <property type="entry name" value="GGDEF"/>
    <property type="match status" value="1"/>
</dbReference>
<dbReference type="GO" id="GO:0006355">
    <property type="term" value="P:regulation of DNA-templated transcription"/>
    <property type="evidence" value="ECO:0007669"/>
    <property type="project" value="InterPro"/>
</dbReference>
<evidence type="ECO:0000256" key="1">
    <source>
        <dbReference type="SAM" id="Phobius"/>
    </source>
</evidence>
<feature type="transmembrane region" description="Helical" evidence="1">
    <location>
        <begin position="86"/>
        <end position="110"/>
    </location>
</feature>
<evidence type="ECO:0000259" key="4">
    <source>
        <dbReference type="PROSITE" id="PS50883"/>
    </source>
</evidence>
<dbReference type="Pfam" id="PF00563">
    <property type="entry name" value="EAL"/>
    <property type="match status" value="1"/>
</dbReference>
<dbReference type="InterPro" id="IPR000014">
    <property type="entry name" value="PAS"/>
</dbReference>
<feature type="domain" description="PAS" evidence="2">
    <location>
        <begin position="272"/>
        <end position="317"/>
    </location>
</feature>
<feature type="transmembrane region" description="Helical" evidence="1">
    <location>
        <begin position="122"/>
        <end position="150"/>
    </location>
</feature>
<dbReference type="SUPFAM" id="SSF141868">
    <property type="entry name" value="EAL domain-like"/>
    <property type="match status" value="1"/>
</dbReference>
<keyword evidence="1" id="KW-0812">Transmembrane</keyword>
<dbReference type="PROSITE" id="PS50883">
    <property type="entry name" value="EAL"/>
    <property type="match status" value="1"/>
</dbReference>
<feature type="domain" description="GGDEF" evidence="5">
    <location>
        <begin position="541"/>
        <end position="674"/>
    </location>
</feature>
<feature type="transmembrane region" description="Helical" evidence="1">
    <location>
        <begin position="170"/>
        <end position="191"/>
    </location>
</feature>
<keyword evidence="1" id="KW-1133">Transmembrane helix</keyword>
<dbReference type="InterPro" id="IPR052155">
    <property type="entry name" value="Biofilm_reg_signaling"/>
</dbReference>
<dbReference type="InterPro" id="IPR001633">
    <property type="entry name" value="EAL_dom"/>
</dbReference>
<dbReference type="PROSITE" id="PS50113">
    <property type="entry name" value="PAC"/>
    <property type="match status" value="1"/>
</dbReference>
<dbReference type="Pfam" id="PF00990">
    <property type="entry name" value="GGDEF"/>
    <property type="match status" value="1"/>
</dbReference>
<dbReference type="InterPro" id="IPR035919">
    <property type="entry name" value="EAL_sf"/>
</dbReference>
<evidence type="ECO:0000259" key="3">
    <source>
        <dbReference type="PROSITE" id="PS50113"/>
    </source>
</evidence>
<dbReference type="Gene3D" id="3.20.20.450">
    <property type="entry name" value="EAL domain"/>
    <property type="match status" value="1"/>
</dbReference>
<proteinExistence type="predicted"/>
<feature type="domain" description="PAS" evidence="2">
    <location>
        <begin position="384"/>
        <end position="454"/>
    </location>
</feature>
<evidence type="ECO:0000259" key="5">
    <source>
        <dbReference type="PROSITE" id="PS50887"/>
    </source>
</evidence>
<feature type="transmembrane region" description="Helical" evidence="1">
    <location>
        <begin position="20"/>
        <end position="44"/>
    </location>
</feature>
<feature type="transmembrane region" description="Helical" evidence="1">
    <location>
        <begin position="50"/>
        <end position="74"/>
    </location>
</feature>
<dbReference type="Pfam" id="PF00989">
    <property type="entry name" value="PAS"/>
    <property type="match status" value="2"/>
</dbReference>
<dbReference type="CDD" id="cd01948">
    <property type="entry name" value="EAL"/>
    <property type="match status" value="1"/>
</dbReference>
<dbReference type="SUPFAM" id="SSF55785">
    <property type="entry name" value="PYP-like sensor domain (PAS domain)"/>
    <property type="match status" value="2"/>
</dbReference>
<evidence type="ECO:0000313" key="6">
    <source>
        <dbReference type="EMBL" id="VAW88482.1"/>
    </source>
</evidence>
<keyword evidence="1" id="KW-0472">Membrane</keyword>
<dbReference type="AlphaFoldDB" id="A0A3B0ZM60"/>
<dbReference type="InterPro" id="IPR035965">
    <property type="entry name" value="PAS-like_dom_sf"/>
</dbReference>
<dbReference type="InterPro" id="IPR000700">
    <property type="entry name" value="PAS-assoc_C"/>
</dbReference>
<name>A0A3B0ZM60_9ZZZZ</name>
<dbReference type="SMART" id="SM00052">
    <property type="entry name" value="EAL"/>
    <property type="match status" value="1"/>
</dbReference>
<dbReference type="PROSITE" id="PS50112">
    <property type="entry name" value="PAS"/>
    <property type="match status" value="2"/>
</dbReference>
<reference evidence="6" key="1">
    <citation type="submission" date="2018-06" db="EMBL/GenBank/DDBJ databases">
        <authorList>
            <person name="Zhirakovskaya E."/>
        </authorList>
    </citation>
    <scope>NUCLEOTIDE SEQUENCE</scope>
</reference>
<gene>
    <name evidence="6" type="ORF">MNBD_GAMMA16-217</name>
</gene>
<dbReference type="CDD" id="cd00130">
    <property type="entry name" value="PAS"/>
    <property type="match status" value="2"/>
</dbReference>
<dbReference type="EMBL" id="UOFO01000146">
    <property type="protein sequence ID" value="VAW88482.1"/>
    <property type="molecule type" value="Genomic_DNA"/>
</dbReference>
<feature type="domain" description="PAC" evidence="3">
    <location>
        <begin position="457"/>
        <end position="509"/>
    </location>
</feature>
<sequence length="945" mass="105596">MFETSNVKDKRNFAQIRNQLVAMIAGSFIAVSVAGYSAAVFFAMPPHTFSALPALAIVAFVLTLFMALSGLHFWRWSNASVRGGAAYSYSCNFWGLHALYVFIAPCLFYLTGVFDFSGNTGVPLLSLILLQLITSILLCLPFYFMGLNILGRMASIYGLPKIQVSLRYRLFILVGLLPLLVSAILVEYYWWRTEYFTNEVLFIWGGLGIITLWLALVAIRGVGLALEPVSAILTSTETDEHLDFHQLRPNSTDEIGYLTQLLQKLFHRLKDREAQVRAIVDHAAEGIIVVDQTGQINTFNRAAEQLFGYKFSEIKGQPLSGLLPTIVVPGVMGICEIEGVDHSGQTLMLSLRITEMNISGCTMYTYLVADVSERITAQRKTQEAESRYRQLVETAHDLVWSMDEQARWTYLNAAAYTIYGYRPEEMIGQYARNYQSSEYAEQDLAAFKEALKGNDLVQYETVYIDKTGHTHYLSFNAKAFKNAEGQVVGISGTARDITEQKEFERQLAYQAQHDGLTGLANRVQFQNELERVVARVARSGATCALFYIDMDQFKYINDTLGHAAGDRLLIEFAMQLKSNLRDGDLLARFGGDEFTVLLYNVDSESAMIVAEHLRSVITDYRFLESGKAYRLSCSIGVALIDNATITTDECMAHADLACHLAKKQGRNRCYLYQPKDQNEAKLEAGLGWAIRLREALDQDRFKLAYQPILSIADGSVTHYEVLLRMVAEDGEIILPGGFLSAAERFGLMNEIDRWMVRNAMIRLAELQDHGKAIGFSLNISAHAFDDETLLPMIRTLLEKTNLDPSALTFEVSEANAIGNLPSAARFINELREIGCMFALDCFGSGFSSFTYLKHLPVDKLKIDGTFIQNMMHTTVDRAMVQSMTQVAHALDKIVIAGCVETAEALSLVTEIGVDYAQGYYVGEPDEHLLSQPTLHELLPPPSMLQ</sequence>
<organism evidence="6">
    <name type="scientific">hydrothermal vent metagenome</name>
    <dbReference type="NCBI Taxonomy" id="652676"/>
    <lineage>
        <taxon>unclassified sequences</taxon>
        <taxon>metagenomes</taxon>
        <taxon>ecological metagenomes</taxon>
    </lineage>
</organism>
<dbReference type="NCBIfam" id="TIGR00229">
    <property type="entry name" value="sensory_box"/>
    <property type="match status" value="2"/>
</dbReference>
<dbReference type="CDD" id="cd01949">
    <property type="entry name" value="GGDEF"/>
    <property type="match status" value="1"/>
</dbReference>
<dbReference type="SUPFAM" id="SSF55073">
    <property type="entry name" value="Nucleotide cyclase"/>
    <property type="match status" value="1"/>
</dbReference>
<dbReference type="InterPro" id="IPR000160">
    <property type="entry name" value="GGDEF_dom"/>
</dbReference>
<dbReference type="InterPro" id="IPR001610">
    <property type="entry name" value="PAC"/>
</dbReference>
<dbReference type="SMART" id="SM00086">
    <property type="entry name" value="PAC"/>
    <property type="match status" value="1"/>
</dbReference>
<dbReference type="InterPro" id="IPR013767">
    <property type="entry name" value="PAS_fold"/>
</dbReference>
<dbReference type="InterPro" id="IPR029787">
    <property type="entry name" value="Nucleotide_cyclase"/>
</dbReference>
<dbReference type="InterPro" id="IPR043128">
    <property type="entry name" value="Rev_trsase/Diguanyl_cyclase"/>
</dbReference>
<protein>
    <submittedName>
        <fullName evidence="6">Diguanylate cyclase/phosphodiesterase (GGDEF &amp; EAL domains) with PAS/PAC sensor(S)</fullName>
    </submittedName>
</protein>
<dbReference type="PROSITE" id="PS50887">
    <property type="entry name" value="GGDEF"/>
    <property type="match status" value="1"/>
</dbReference>
<dbReference type="Gene3D" id="3.30.70.270">
    <property type="match status" value="1"/>
</dbReference>
<dbReference type="Gene3D" id="3.30.450.20">
    <property type="entry name" value="PAS domain"/>
    <property type="match status" value="2"/>
</dbReference>
<dbReference type="FunFam" id="3.30.70.270:FF:000001">
    <property type="entry name" value="Diguanylate cyclase domain protein"/>
    <property type="match status" value="1"/>
</dbReference>